<dbReference type="PANTHER" id="PTHR42885:SF1">
    <property type="entry name" value="THREONINE-PHOSPHATE DECARBOXYLASE"/>
    <property type="match status" value="1"/>
</dbReference>
<keyword evidence="12" id="KW-1185">Reference proteome</keyword>
<evidence type="ECO:0000256" key="5">
    <source>
        <dbReference type="ARBA" id="ARBA00022573"/>
    </source>
</evidence>
<proteinExistence type="predicted"/>
<protein>
    <recommendedName>
        <fullName evidence="4">threonine-phosphate decarboxylase</fullName>
        <ecNumber evidence="4">4.1.1.81</ecNumber>
    </recommendedName>
    <alternativeName>
        <fullName evidence="8">L-threonine-O-3-phosphate decarboxylase</fullName>
    </alternativeName>
</protein>
<evidence type="ECO:0000256" key="1">
    <source>
        <dbReference type="ARBA" id="ARBA00001933"/>
    </source>
</evidence>
<evidence type="ECO:0000313" key="11">
    <source>
        <dbReference type="EMBL" id="MBM7715793.1"/>
    </source>
</evidence>
<gene>
    <name evidence="11" type="ORF">JOC94_002782</name>
</gene>
<organism evidence="11 12">
    <name type="scientific">Siminovitchia thermophila</name>
    <dbReference type="NCBI Taxonomy" id="1245522"/>
    <lineage>
        <taxon>Bacteria</taxon>
        <taxon>Bacillati</taxon>
        <taxon>Bacillota</taxon>
        <taxon>Bacilli</taxon>
        <taxon>Bacillales</taxon>
        <taxon>Bacillaceae</taxon>
        <taxon>Siminovitchia</taxon>
    </lineage>
</organism>
<dbReference type="InterPro" id="IPR004838">
    <property type="entry name" value="NHTrfase_class1_PyrdxlP-BS"/>
</dbReference>
<dbReference type="PROSITE" id="PS00105">
    <property type="entry name" value="AA_TRANSFER_CLASS_1"/>
    <property type="match status" value="1"/>
</dbReference>
<dbReference type="RefSeq" id="WP_077111449.1">
    <property type="nucleotide sequence ID" value="NZ_JAFBFH010000018.1"/>
</dbReference>
<comment type="function">
    <text evidence="2">Decarboxylates L-threonine-O-3-phosphate to yield (R)-1-amino-2-propanol O-2-phosphate, the precursor for the linkage between the nucleotide loop and the corrin ring in cobalamin.</text>
</comment>
<dbReference type="InterPro" id="IPR005860">
    <property type="entry name" value="CobD"/>
</dbReference>
<comment type="caution">
    <text evidence="11">The sequence shown here is derived from an EMBL/GenBank/DDBJ whole genome shotgun (WGS) entry which is preliminary data.</text>
</comment>
<evidence type="ECO:0000256" key="7">
    <source>
        <dbReference type="ARBA" id="ARBA00023239"/>
    </source>
</evidence>
<dbReference type="SUPFAM" id="SSF53383">
    <property type="entry name" value="PLP-dependent transferases"/>
    <property type="match status" value="1"/>
</dbReference>
<dbReference type="Gene3D" id="3.90.1150.10">
    <property type="entry name" value="Aspartate Aminotransferase, domain 1"/>
    <property type="match status" value="1"/>
</dbReference>
<comment type="pathway">
    <text evidence="3">Cofactor biosynthesis; adenosylcobalamin biosynthesis.</text>
</comment>
<keyword evidence="7 11" id="KW-0456">Lyase</keyword>
<name>A0ABS2R827_9BACI</name>
<keyword evidence="6" id="KW-0663">Pyridoxal phosphate</keyword>
<dbReference type="CDD" id="cd00609">
    <property type="entry name" value="AAT_like"/>
    <property type="match status" value="1"/>
</dbReference>
<dbReference type="InterPro" id="IPR015422">
    <property type="entry name" value="PyrdxlP-dep_Trfase_small"/>
</dbReference>
<dbReference type="InterPro" id="IPR004839">
    <property type="entry name" value="Aminotransferase_I/II_large"/>
</dbReference>
<reference evidence="11 12" key="1">
    <citation type="submission" date="2021-01" db="EMBL/GenBank/DDBJ databases">
        <title>Genomic Encyclopedia of Type Strains, Phase IV (KMG-IV): sequencing the most valuable type-strain genomes for metagenomic binning, comparative biology and taxonomic classification.</title>
        <authorList>
            <person name="Goeker M."/>
        </authorList>
    </citation>
    <scope>NUCLEOTIDE SEQUENCE [LARGE SCALE GENOMIC DNA]</scope>
    <source>
        <strain evidence="11 12">DSM 105453</strain>
    </source>
</reference>
<evidence type="ECO:0000256" key="8">
    <source>
        <dbReference type="ARBA" id="ARBA00029996"/>
    </source>
</evidence>
<evidence type="ECO:0000256" key="3">
    <source>
        <dbReference type="ARBA" id="ARBA00004953"/>
    </source>
</evidence>
<comment type="cofactor">
    <cofactor evidence="1">
        <name>pyridoxal 5'-phosphate</name>
        <dbReference type="ChEBI" id="CHEBI:597326"/>
    </cofactor>
</comment>
<evidence type="ECO:0000256" key="6">
    <source>
        <dbReference type="ARBA" id="ARBA00022898"/>
    </source>
</evidence>
<evidence type="ECO:0000256" key="9">
    <source>
        <dbReference type="ARBA" id="ARBA00048531"/>
    </source>
</evidence>
<accession>A0ABS2R827</accession>
<dbReference type="Pfam" id="PF00155">
    <property type="entry name" value="Aminotran_1_2"/>
    <property type="match status" value="1"/>
</dbReference>
<comment type="catalytic activity">
    <reaction evidence="9">
        <text>O-phospho-L-threonine + H(+) = (R)-1-aminopropan-2-yl phosphate + CO2</text>
        <dbReference type="Rhea" id="RHEA:11492"/>
        <dbReference type="ChEBI" id="CHEBI:15378"/>
        <dbReference type="ChEBI" id="CHEBI:16526"/>
        <dbReference type="ChEBI" id="CHEBI:58563"/>
        <dbReference type="ChEBI" id="CHEBI:58675"/>
        <dbReference type="EC" id="4.1.1.81"/>
    </reaction>
</comment>
<dbReference type="PANTHER" id="PTHR42885">
    <property type="entry name" value="HISTIDINOL-PHOSPHATE AMINOTRANSFERASE-RELATED"/>
    <property type="match status" value="1"/>
</dbReference>
<evidence type="ECO:0000259" key="10">
    <source>
        <dbReference type="Pfam" id="PF00155"/>
    </source>
</evidence>
<sequence>MNWPLHGSNPKYLYESLDVLKPGHVLDFSVNLNPFGPPPAIKEHWGSWLDHIVDYPDPKGERLVELIAAKERLSNDAVLLGNGGAELFTLLGQLLAKQKIIIVQPTFTEYEKICRANGCIVSFFQLSEESGWTQDTDLLLEQIKEADALFLCHPNNPTGTAYPQSVLLEILAACQEHDCFFIVDEAFEDFLEERRTLAFCVKEYSRLIVVRSLTKMYAIAGLRLGFLLASPEVVARLRSFQPYWAVNSLALLAGECCLQEEGYARKTRRWVAKERLRIHEALRSMGYILSASQVNFYLLKDPLLADQLPLLTFLLAKGIVPRHTMNYPGLDGRWLRFGVRQAKENDVLLEALGKWKQH</sequence>
<evidence type="ECO:0000256" key="4">
    <source>
        <dbReference type="ARBA" id="ARBA00012285"/>
    </source>
</evidence>
<dbReference type="GO" id="GO:0048472">
    <property type="term" value="F:threonine-phosphate decarboxylase activity"/>
    <property type="evidence" value="ECO:0007669"/>
    <property type="project" value="UniProtKB-EC"/>
</dbReference>
<dbReference type="Proteomes" id="UP000823485">
    <property type="component" value="Unassembled WGS sequence"/>
</dbReference>
<dbReference type="InterPro" id="IPR015424">
    <property type="entry name" value="PyrdxlP-dep_Trfase"/>
</dbReference>
<dbReference type="NCBIfam" id="TIGR01140">
    <property type="entry name" value="L_thr_O3P_dcar"/>
    <property type="match status" value="1"/>
</dbReference>
<evidence type="ECO:0000313" key="12">
    <source>
        <dbReference type="Proteomes" id="UP000823485"/>
    </source>
</evidence>
<dbReference type="EC" id="4.1.1.81" evidence="4"/>
<keyword evidence="5" id="KW-0169">Cobalamin biosynthesis</keyword>
<dbReference type="Gene3D" id="3.40.640.10">
    <property type="entry name" value="Type I PLP-dependent aspartate aminotransferase-like (Major domain)"/>
    <property type="match status" value="1"/>
</dbReference>
<feature type="domain" description="Aminotransferase class I/classII large" evidence="10">
    <location>
        <begin position="25"/>
        <end position="352"/>
    </location>
</feature>
<evidence type="ECO:0000256" key="2">
    <source>
        <dbReference type="ARBA" id="ARBA00003444"/>
    </source>
</evidence>
<dbReference type="EMBL" id="JAFBFH010000018">
    <property type="protein sequence ID" value="MBM7715793.1"/>
    <property type="molecule type" value="Genomic_DNA"/>
</dbReference>
<dbReference type="InterPro" id="IPR015421">
    <property type="entry name" value="PyrdxlP-dep_Trfase_major"/>
</dbReference>